<keyword evidence="2" id="KW-1133">Transmembrane helix</keyword>
<comment type="caution">
    <text evidence="4">The sequence shown here is derived from an EMBL/GenBank/DDBJ whole genome shotgun (WGS) entry which is preliminary data.</text>
</comment>
<dbReference type="InterPro" id="IPR002543">
    <property type="entry name" value="FtsK_dom"/>
</dbReference>
<evidence type="ECO:0000313" key="4">
    <source>
        <dbReference type="EMBL" id="PPF11946.1"/>
    </source>
</evidence>
<evidence type="ECO:0000313" key="7">
    <source>
        <dbReference type="Proteomes" id="UP000239698"/>
    </source>
</evidence>
<proteinExistence type="predicted"/>
<evidence type="ECO:0000256" key="1">
    <source>
        <dbReference type="SAM" id="MobiDB-lite"/>
    </source>
</evidence>
<feature type="compositionally biased region" description="Low complexity" evidence="1">
    <location>
        <begin position="227"/>
        <end position="251"/>
    </location>
</feature>
<gene>
    <name evidence="4" type="ORF">C5C04_11455</name>
    <name evidence="5" type="ORF">C5C40_12870</name>
</gene>
<dbReference type="SUPFAM" id="SSF52540">
    <property type="entry name" value="P-loop containing nucleoside triphosphate hydrolases"/>
    <property type="match status" value="1"/>
</dbReference>
<name>A0ABD6W6U6_RATRA</name>
<keyword evidence="2" id="KW-0472">Membrane</keyword>
<dbReference type="Gene3D" id="3.40.50.300">
    <property type="entry name" value="P-loop containing nucleotide triphosphate hydrolases"/>
    <property type="match status" value="1"/>
</dbReference>
<dbReference type="Proteomes" id="UP000239698">
    <property type="component" value="Unassembled WGS sequence"/>
</dbReference>
<dbReference type="RefSeq" id="WP_097167860.1">
    <property type="nucleotide sequence ID" value="NZ_PSUD01000036.1"/>
</dbReference>
<dbReference type="Pfam" id="PF01580">
    <property type="entry name" value="FtsK_SpoIIIE"/>
    <property type="match status" value="1"/>
</dbReference>
<dbReference type="EMBL" id="PSVT01000034">
    <property type="protein sequence ID" value="PPH74622.1"/>
    <property type="molecule type" value="Genomic_DNA"/>
</dbReference>
<accession>A0ABD6W6U6</accession>
<feature type="region of interest" description="Disordered" evidence="1">
    <location>
        <begin position="214"/>
        <end position="251"/>
    </location>
</feature>
<sequence length="729" mass="79367">MTSTRSEEAPYRAKIRLAGAIALGLGIAAIYAAARPEQTAWIPPGAHENLVTIAAIALPVGVLIVAGDIWVSSRGQGARPGGRVALLTDYIAGQLAGWDEDCAVRATRWRRGVPGRLRVDYPRASDDHDRTWRSRVEKMIATRLDAHIVSVEWTPSRRRLEVRLRALTATDRIRATVTNRIGDVLAPLFRGVSVEAIVPVWVDKLPEPPTVISRTTPSGHISAAPETVTPQPASSSTPPAPTAAETGTQPGEIRLKYGATTLDSSEMFTRRLELVSGIKFGGRWRVEFQPQRDLGILRPRAGFPQKVDHPGGRLLDFNDPRNPTLYYGRDESGVDHGWQLGAGTKMPHSIYMGPTGGGKTTALRSLIVDAVMAGGTCFLADPKMIELSPFYGFPGCYVASSPPQIASMIDTMHALMMLRYQAILVARQQRKDVTKIFRPVLFFLDELLVARAQLTSYWKEEGNKGSPPWFSKMDDLAALARSAMVNLVIGVQRPDADLFNNGSRDNYRHRCALMRLSPQGSVMVWQNPYTGVDLPMAQGRCMASPLGENPIEMQAYWVPDPLTAADGDRLFLDYVAEEAAKRRPTEIFPVGDLAQFESAVTDRDAQVQAERYIASLYGETAAPSADDAAHLIYSIDSEAPTTTATGPRSMEELVTGESELEIADDGTLISDQVPAGLLTKGDVFQTPDGGSYSVDSIDEDFAADEIVVTTTDGSQLTFGAMDVVERAFA</sequence>
<keyword evidence="7" id="KW-1185">Reference proteome</keyword>
<dbReference type="InterPro" id="IPR027417">
    <property type="entry name" value="P-loop_NTPase"/>
</dbReference>
<dbReference type="CDD" id="cd01127">
    <property type="entry name" value="TrwB_TraG_TraD_VirD4"/>
    <property type="match status" value="1"/>
</dbReference>
<dbReference type="AlphaFoldDB" id="A0ABD6W6U6"/>
<feature type="transmembrane region" description="Helical" evidence="2">
    <location>
        <begin position="50"/>
        <end position="71"/>
    </location>
</feature>
<dbReference type="EMBL" id="PSUL01000029">
    <property type="protein sequence ID" value="PPF11946.1"/>
    <property type="molecule type" value="Genomic_DNA"/>
</dbReference>
<organism evidence="4 6">
    <name type="scientific">Rathayibacter rathayi</name>
    <name type="common">Corynebacterium rathayi</name>
    <dbReference type="NCBI Taxonomy" id="33887"/>
    <lineage>
        <taxon>Bacteria</taxon>
        <taxon>Bacillati</taxon>
        <taxon>Actinomycetota</taxon>
        <taxon>Actinomycetes</taxon>
        <taxon>Micrococcales</taxon>
        <taxon>Microbacteriaceae</taxon>
        <taxon>Rathayibacter</taxon>
    </lineage>
</organism>
<evidence type="ECO:0000259" key="3">
    <source>
        <dbReference type="Pfam" id="PF01580"/>
    </source>
</evidence>
<evidence type="ECO:0000313" key="5">
    <source>
        <dbReference type="EMBL" id="PPH74622.1"/>
    </source>
</evidence>
<feature type="domain" description="FtsK" evidence="3">
    <location>
        <begin position="345"/>
        <end position="424"/>
    </location>
</feature>
<keyword evidence="2" id="KW-0812">Transmembrane</keyword>
<evidence type="ECO:0000313" key="6">
    <source>
        <dbReference type="Proteomes" id="UP000237881"/>
    </source>
</evidence>
<feature type="transmembrane region" description="Helical" evidence="2">
    <location>
        <begin position="15"/>
        <end position="34"/>
    </location>
</feature>
<dbReference type="Proteomes" id="UP000237881">
    <property type="component" value="Unassembled WGS sequence"/>
</dbReference>
<reference evidence="6 7" key="1">
    <citation type="submission" date="2018-02" db="EMBL/GenBank/DDBJ databases">
        <title>Bacteriophage NCPPB3778 and a type I-E CRISPR drive the evolution of the US Biological Select Agent, Rathayibacter toxicus.</title>
        <authorList>
            <person name="Davis E.W.II."/>
            <person name="Tabima J.F."/>
            <person name="Weisberg A.J."/>
            <person name="Lopes L.D."/>
            <person name="Wiseman M.S."/>
            <person name="Wiseman M.S."/>
            <person name="Pupko T."/>
            <person name="Belcher M.S."/>
            <person name="Sechler A.J."/>
            <person name="Tancos M.A."/>
            <person name="Schroeder B.K."/>
            <person name="Murray T.D."/>
            <person name="Luster D.G."/>
            <person name="Schneider W.L."/>
            <person name="Rogers E."/>
            <person name="Andreote F.D."/>
            <person name="Grunwald N.J."/>
            <person name="Putnam M.L."/>
            <person name="Chang J.H."/>
        </authorList>
    </citation>
    <scope>NUCLEOTIDE SEQUENCE [LARGE SCALE GENOMIC DNA]</scope>
    <source>
        <strain evidence="5 7">AY1D6</strain>
        <strain evidence="4 6">AY1I9</strain>
    </source>
</reference>
<evidence type="ECO:0000256" key="2">
    <source>
        <dbReference type="SAM" id="Phobius"/>
    </source>
</evidence>
<protein>
    <recommendedName>
        <fullName evidence="3">FtsK domain-containing protein</fullName>
    </recommendedName>
</protein>